<dbReference type="EMBL" id="FXAU01000001">
    <property type="protein sequence ID" value="SMG15615.1"/>
    <property type="molecule type" value="Genomic_DNA"/>
</dbReference>
<dbReference type="CDD" id="cd08071">
    <property type="entry name" value="MPN_DUF2466"/>
    <property type="match status" value="1"/>
</dbReference>
<dbReference type="InterPro" id="IPR001405">
    <property type="entry name" value="UPF0758"/>
</dbReference>
<evidence type="ECO:0000256" key="4">
    <source>
        <dbReference type="ARBA" id="ARBA00022833"/>
    </source>
</evidence>
<evidence type="ECO:0000256" key="1">
    <source>
        <dbReference type="ARBA" id="ARBA00022670"/>
    </source>
</evidence>
<dbReference type="OrthoDB" id="9804482at2"/>
<gene>
    <name evidence="7" type="ORF">SAMN05660862_0977</name>
</gene>
<organism evidence="7 8">
    <name type="scientific">Sphingobacterium psychroaquaticum</name>
    <dbReference type="NCBI Taxonomy" id="561061"/>
    <lineage>
        <taxon>Bacteria</taxon>
        <taxon>Pseudomonadati</taxon>
        <taxon>Bacteroidota</taxon>
        <taxon>Sphingobacteriia</taxon>
        <taxon>Sphingobacteriales</taxon>
        <taxon>Sphingobacteriaceae</taxon>
        <taxon>Sphingobacterium</taxon>
    </lineage>
</organism>
<dbReference type="Gene3D" id="3.40.140.10">
    <property type="entry name" value="Cytidine Deaminase, domain 2"/>
    <property type="match status" value="1"/>
</dbReference>
<evidence type="ECO:0000313" key="8">
    <source>
        <dbReference type="Proteomes" id="UP000192980"/>
    </source>
</evidence>
<evidence type="ECO:0000259" key="6">
    <source>
        <dbReference type="PROSITE" id="PS50249"/>
    </source>
</evidence>
<dbReference type="GO" id="GO:0008237">
    <property type="term" value="F:metallopeptidase activity"/>
    <property type="evidence" value="ECO:0007669"/>
    <property type="project" value="UniProtKB-KW"/>
</dbReference>
<accession>A0A1X7IKX3</accession>
<evidence type="ECO:0000256" key="3">
    <source>
        <dbReference type="ARBA" id="ARBA00022801"/>
    </source>
</evidence>
<reference evidence="7 8" key="1">
    <citation type="submission" date="2017-04" db="EMBL/GenBank/DDBJ databases">
        <authorList>
            <person name="Afonso C.L."/>
            <person name="Miller P.J."/>
            <person name="Scott M.A."/>
            <person name="Spackman E."/>
            <person name="Goraichik I."/>
            <person name="Dimitrov K.M."/>
            <person name="Suarez D.L."/>
            <person name="Swayne D.E."/>
        </authorList>
    </citation>
    <scope>NUCLEOTIDE SEQUENCE [LARGE SCALE GENOMIC DNA]</scope>
    <source>
        <strain evidence="7 8">DSM 22418</strain>
    </source>
</reference>
<keyword evidence="2" id="KW-0479">Metal-binding</keyword>
<dbReference type="AlphaFoldDB" id="A0A1X7IKX3"/>
<dbReference type="PROSITE" id="PS01302">
    <property type="entry name" value="UPF0758"/>
    <property type="match status" value="1"/>
</dbReference>
<dbReference type="PANTHER" id="PTHR30471:SF3">
    <property type="entry name" value="UPF0758 PROTEIN YEES-RELATED"/>
    <property type="match status" value="1"/>
</dbReference>
<keyword evidence="1" id="KW-0645">Protease</keyword>
<dbReference type="InterPro" id="IPR025657">
    <property type="entry name" value="RadC_JAB"/>
</dbReference>
<dbReference type="GO" id="GO:0046872">
    <property type="term" value="F:metal ion binding"/>
    <property type="evidence" value="ECO:0007669"/>
    <property type="project" value="UniProtKB-KW"/>
</dbReference>
<keyword evidence="8" id="KW-1185">Reference proteome</keyword>
<sequence length="153" mass="17465">MKKNDFIANELCLSYRRNPKLSVSAFTKIKNSRCLEETFRQVWNIDEIEVRESFYALYMTNQLNVVGYYRIADGGIDAVAVDTKLIIKCALLSNATRIAIAHNHPSGTLRPSDSDKVITQRIKSACHIMDLKLLDHIILTDCDYYSFKDNGDL</sequence>
<dbReference type="SUPFAM" id="SSF102712">
    <property type="entry name" value="JAB1/MPN domain"/>
    <property type="match status" value="1"/>
</dbReference>
<proteinExistence type="predicted"/>
<dbReference type="InterPro" id="IPR020891">
    <property type="entry name" value="UPF0758_CS"/>
</dbReference>
<dbReference type="InterPro" id="IPR037518">
    <property type="entry name" value="MPN"/>
</dbReference>
<keyword evidence="3" id="KW-0378">Hydrolase</keyword>
<keyword evidence="4" id="KW-0862">Zinc</keyword>
<dbReference type="GO" id="GO:0006508">
    <property type="term" value="P:proteolysis"/>
    <property type="evidence" value="ECO:0007669"/>
    <property type="project" value="UniProtKB-KW"/>
</dbReference>
<keyword evidence="5" id="KW-0482">Metalloprotease</keyword>
<dbReference type="RefSeq" id="WP_085471793.1">
    <property type="nucleotide sequence ID" value="NZ_FXAU01000001.1"/>
</dbReference>
<feature type="domain" description="MPN" evidence="6">
    <location>
        <begin position="28"/>
        <end position="153"/>
    </location>
</feature>
<dbReference type="PANTHER" id="PTHR30471">
    <property type="entry name" value="DNA REPAIR PROTEIN RADC"/>
    <property type="match status" value="1"/>
</dbReference>
<dbReference type="STRING" id="561061.SAMN05660862_0977"/>
<evidence type="ECO:0000256" key="5">
    <source>
        <dbReference type="ARBA" id="ARBA00023049"/>
    </source>
</evidence>
<dbReference type="Pfam" id="PF04002">
    <property type="entry name" value="RadC"/>
    <property type="match status" value="1"/>
</dbReference>
<evidence type="ECO:0000256" key="2">
    <source>
        <dbReference type="ARBA" id="ARBA00022723"/>
    </source>
</evidence>
<name>A0A1X7IKX3_9SPHI</name>
<dbReference type="PROSITE" id="PS50249">
    <property type="entry name" value="MPN"/>
    <property type="match status" value="1"/>
</dbReference>
<dbReference type="Proteomes" id="UP000192980">
    <property type="component" value="Unassembled WGS sequence"/>
</dbReference>
<evidence type="ECO:0000313" key="7">
    <source>
        <dbReference type="EMBL" id="SMG15615.1"/>
    </source>
</evidence>
<protein>
    <submittedName>
        <fullName evidence="7">RadC-like JAB domain-containing protein</fullName>
    </submittedName>
</protein>